<evidence type="ECO:0000313" key="2">
    <source>
        <dbReference type="EMBL" id="KYN33087.1"/>
    </source>
</evidence>
<sequence>LPASLLACLPACLPAYSCLPACLPACLPCLPGGLPDCLTAPLPLARSLLPPSIHSFSLCLHTRSRLPTYHISLVLVALLAL</sequence>
<protein>
    <submittedName>
        <fullName evidence="2">Uncharacterized protein</fullName>
    </submittedName>
</protein>
<feature type="non-terminal residue" evidence="2">
    <location>
        <position position="1"/>
    </location>
</feature>
<organism evidence="2 3">
    <name type="scientific">Trachymyrmex septentrionalis</name>
    <dbReference type="NCBI Taxonomy" id="34720"/>
    <lineage>
        <taxon>Eukaryota</taxon>
        <taxon>Metazoa</taxon>
        <taxon>Ecdysozoa</taxon>
        <taxon>Arthropoda</taxon>
        <taxon>Hexapoda</taxon>
        <taxon>Insecta</taxon>
        <taxon>Pterygota</taxon>
        <taxon>Neoptera</taxon>
        <taxon>Endopterygota</taxon>
        <taxon>Hymenoptera</taxon>
        <taxon>Apocrita</taxon>
        <taxon>Aculeata</taxon>
        <taxon>Formicoidea</taxon>
        <taxon>Formicidae</taxon>
        <taxon>Myrmicinae</taxon>
        <taxon>Trachymyrmex</taxon>
    </lineage>
</organism>
<evidence type="ECO:0000256" key="1">
    <source>
        <dbReference type="SAM" id="SignalP"/>
    </source>
</evidence>
<reference evidence="2 3" key="1">
    <citation type="submission" date="2016-03" db="EMBL/GenBank/DDBJ databases">
        <title>Trachymyrmex septentrionalis WGS genome.</title>
        <authorList>
            <person name="Nygaard S."/>
            <person name="Hu H."/>
            <person name="Boomsma J."/>
            <person name="Zhang G."/>
        </authorList>
    </citation>
    <scope>NUCLEOTIDE SEQUENCE [LARGE SCALE GENOMIC DNA]</scope>
    <source>
        <strain evidence="2">Tsep2-gDNA-1</strain>
        <tissue evidence="2">Whole body</tissue>
    </source>
</reference>
<evidence type="ECO:0000313" key="3">
    <source>
        <dbReference type="Proteomes" id="UP000078541"/>
    </source>
</evidence>
<dbReference type="Proteomes" id="UP000078541">
    <property type="component" value="Unassembled WGS sequence"/>
</dbReference>
<dbReference type="EMBL" id="KQ981914">
    <property type="protein sequence ID" value="KYN33087.1"/>
    <property type="molecule type" value="Genomic_DNA"/>
</dbReference>
<keyword evidence="3" id="KW-1185">Reference proteome</keyword>
<feature type="chain" id="PRO_5008271066" evidence="1">
    <location>
        <begin position="19"/>
        <end position="81"/>
    </location>
</feature>
<gene>
    <name evidence="2" type="ORF">ALC56_12563</name>
</gene>
<accession>A0A195EYV3</accession>
<name>A0A195EYV3_9HYME</name>
<proteinExistence type="predicted"/>
<dbReference type="AlphaFoldDB" id="A0A195EYV3"/>
<feature type="signal peptide" evidence="1">
    <location>
        <begin position="1"/>
        <end position="18"/>
    </location>
</feature>
<keyword evidence="1" id="KW-0732">Signal</keyword>